<name>A0A316YL00_9BASI</name>
<keyword evidence="3" id="KW-1185">Reference proteome</keyword>
<dbReference type="Proteomes" id="UP000245768">
    <property type="component" value="Unassembled WGS sequence"/>
</dbReference>
<reference evidence="2 3" key="1">
    <citation type="journal article" date="2018" name="Mol. Biol. Evol.">
        <title>Broad Genomic Sampling Reveals a Smut Pathogenic Ancestry of the Fungal Clade Ustilaginomycotina.</title>
        <authorList>
            <person name="Kijpornyongpan T."/>
            <person name="Mondo S.J."/>
            <person name="Barry K."/>
            <person name="Sandor L."/>
            <person name="Lee J."/>
            <person name="Lipzen A."/>
            <person name="Pangilinan J."/>
            <person name="LaButti K."/>
            <person name="Hainaut M."/>
            <person name="Henrissat B."/>
            <person name="Grigoriev I.V."/>
            <person name="Spatafora J.W."/>
            <person name="Aime M.C."/>
        </authorList>
    </citation>
    <scope>NUCLEOTIDE SEQUENCE [LARGE SCALE GENOMIC DNA]</scope>
    <source>
        <strain evidence="2 3">MCA 4198</strain>
    </source>
</reference>
<dbReference type="GeneID" id="37047760"/>
<dbReference type="EMBL" id="KZ819636">
    <property type="protein sequence ID" value="PWN89882.1"/>
    <property type="molecule type" value="Genomic_DNA"/>
</dbReference>
<evidence type="ECO:0000256" key="1">
    <source>
        <dbReference type="SAM" id="SignalP"/>
    </source>
</evidence>
<evidence type="ECO:0008006" key="4">
    <source>
        <dbReference type="Google" id="ProtNLM"/>
    </source>
</evidence>
<feature type="chain" id="PRO_5016321866" description="Secreted protein" evidence="1">
    <location>
        <begin position="23"/>
        <end position="68"/>
    </location>
</feature>
<organism evidence="2 3">
    <name type="scientific">Acaromyces ingoldii</name>
    <dbReference type="NCBI Taxonomy" id="215250"/>
    <lineage>
        <taxon>Eukaryota</taxon>
        <taxon>Fungi</taxon>
        <taxon>Dikarya</taxon>
        <taxon>Basidiomycota</taxon>
        <taxon>Ustilaginomycotina</taxon>
        <taxon>Exobasidiomycetes</taxon>
        <taxon>Exobasidiales</taxon>
        <taxon>Cryptobasidiaceae</taxon>
        <taxon>Acaromyces</taxon>
    </lineage>
</organism>
<evidence type="ECO:0000313" key="2">
    <source>
        <dbReference type="EMBL" id="PWN89882.1"/>
    </source>
</evidence>
<proteinExistence type="predicted"/>
<evidence type="ECO:0000313" key="3">
    <source>
        <dbReference type="Proteomes" id="UP000245768"/>
    </source>
</evidence>
<gene>
    <name evidence="2" type="ORF">FA10DRAFT_99556</name>
</gene>
<dbReference type="InParanoid" id="A0A316YL00"/>
<dbReference type="RefSeq" id="XP_025377080.1">
    <property type="nucleotide sequence ID" value="XM_025525844.1"/>
</dbReference>
<keyword evidence="1" id="KW-0732">Signal</keyword>
<accession>A0A316YL00</accession>
<sequence>MNCRSTVVAISATVATFLVADAGRVEHRLEGYGWEGGKRWQEARKEIGGVHVLRTSKHQPFHAFLCAE</sequence>
<protein>
    <recommendedName>
        <fullName evidence="4">Secreted protein</fullName>
    </recommendedName>
</protein>
<dbReference type="AlphaFoldDB" id="A0A316YL00"/>
<feature type="signal peptide" evidence="1">
    <location>
        <begin position="1"/>
        <end position="22"/>
    </location>
</feature>